<dbReference type="SUPFAM" id="SSF51735">
    <property type="entry name" value="NAD(P)-binding Rossmann-fold domains"/>
    <property type="match status" value="1"/>
</dbReference>
<reference evidence="4" key="1">
    <citation type="submission" date="2018-04" db="EMBL/GenBank/DDBJ databases">
        <authorList>
            <person name="Liu S."/>
            <person name="Wang Z."/>
            <person name="Li J."/>
        </authorList>
    </citation>
    <scope>NUCLEOTIDE SEQUENCE [LARGE SCALE GENOMIC DNA]</scope>
    <source>
        <strain evidence="4">S1194</strain>
    </source>
</reference>
<dbReference type="InterPro" id="IPR008030">
    <property type="entry name" value="NmrA-like"/>
</dbReference>
<organism evidence="3 4">
    <name type="scientific">Homoserinimonas hongtaonis</name>
    <dbReference type="NCBI Taxonomy" id="2079791"/>
    <lineage>
        <taxon>Bacteria</taxon>
        <taxon>Bacillati</taxon>
        <taxon>Actinomycetota</taxon>
        <taxon>Actinomycetes</taxon>
        <taxon>Micrococcales</taxon>
        <taxon>Microbacteriaceae</taxon>
        <taxon>Homoserinimonas</taxon>
    </lineage>
</organism>
<dbReference type="InterPro" id="IPR036291">
    <property type="entry name" value="NAD(P)-bd_dom_sf"/>
</dbReference>
<dbReference type="InterPro" id="IPR052718">
    <property type="entry name" value="NmrA-type_oxidoreductase"/>
</dbReference>
<gene>
    <name evidence="3" type="ORF">DF220_03175</name>
</gene>
<evidence type="ECO:0000256" key="1">
    <source>
        <dbReference type="SAM" id="MobiDB-lite"/>
    </source>
</evidence>
<dbReference type="PANTHER" id="PTHR47129:SF1">
    <property type="entry name" value="NMRA-LIKE DOMAIN-CONTAINING PROTEIN"/>
    <property type="match status" value="1"/>
</dbReference>
<dbReference type="RefSeq" id="WP_108996968.1">
    <property type="nucleotide sequence ID" value="NZ_QEEX01000001.1"/>
</dbReference>
<dbReference type="EMBL" id="QEEX01000001">
    <property type="protein sequence ID" value="PWB96946.1"/>
    <property type="molecule type" value="Genomic_DNA"/>
</dbReference>
<dbReference type="Gene3D" id="3.90.25.10">
    <property type="entry name" value="UDP-galactose 4-epimerase, domain 1"/>
    <property type="match status" value="1"/>
</dbReference>
<dbReference type="Gene3D" id="3.40.50.720">
    <property type="entry name" value="NAD(P)-binding Rossmann-like Domain"/>
    <property type="match status" value="1"/>
</dbReference>
<feature type="domain" description="NmrA-like" evidence="2">
    <location>
        <begin position="4"/>
        <end position="248"/>
    </location>
</feature>
<dbReference type="PANTHER" id="PTHR47129">
    <property type="entry name" value="QUINONE OXIDOREDUCTASE 2"/>
    <property type="match status" value="1"/>
</dbReference>
<evidence type="ECO:0000313" key="3">
    <source>
        <dbReference type="EMBL" id="PWB96946.1"/>
    </source>
</evidence>
<accession>A0A2U1SZB7</accession>
<dbReference type="Proteomes" id="UP000244978">
    <property type="component" value="Unassembled WGS sequence"/>
</dbReference>
<evidence type="ECO:0000259" key="2">
    <source>
        <dbReference type="Pfam" id="PF05368"/>
    </source>
</evidence>
<sequence>MVFAVAGATGHLGRLVLDSLLDLGVAPGDIVAIGRDTAKVSDFVAKGVVARSADYSDRGALDEALAGVDRLLLISGSEVGRRVKQHKNVIDAAKHAGVGFIAYTSAPHADTSTLALAPEHKATEAMVRASEIPYALLRNNWYTESYVQVAEQAKYTGLIIASLGDGRIASASRRDYAEGAARVLVAEAHEGQTYEFAGDTAWGYDELAEVVSEIVGREVTYKRVSSKEHRKILSKAGLDMGTAAFVVTLDTNTRDGALADANPTLSTILGRPTTPLATGLAEAYAEAEASRAAEAEAQGEPDTPQ</sequence>
<name>A0A2U1SZB7_9MICO</name>
<evidence type="ECO:0000313" key="4">
    <source>
        <dbReference type="Proteomes" id="UP000244978"/>
    </source>
</evidence>
<protein>
    <submittedName>
        <fullName evidence="3">NAD(P)-dependent oxidoreductase</fullName>
    </submittedName>
</protein>
<keyword evidence="4" id="KW-1185">Reference proteome</keyword>
<dbReference type="CDD" id="cd05269">
    <property type="entry name" value="TMR_SDR_a"/>
    <property type="match status" value="1"/>
</dbReference>
<proteinExistence type="predicted"/>
<comment type="caution">
    <text evidence="3">The sequence shown here is derived from an EMBL/GenBank/DDBJ whole genome shotgun (WGS) entry which is preliminary data.</text>
</comment>
<dbReference type="AlphaFoldDB" id="A0A2U1SZB7"/>
<feature type="region of interest" description="Disordered" evidence="1">
    <location>
        <begin position="283"/>
        <end position="305"/>
    </location>
</feature>
<dbReference type="Pfam" id="PF05368">
    <property type="entry name" value="NmrA"/>
    <property type="match status" value="1"/>
</dbReference>